<accession>A0A5B9EC54</accession>
<dbReference type="EMBL" id="CP042806">
    <property type="protein sequence ID" value="QEE28041.1"/>
    <property type="molecule type" value="Genomic_DNA"/>
</dbReference>
<protein>
    <submittedName>
        <fullName evidence="1">Uncharacterized protein</fullName>
    </submittedName>
</protein>
<dbReference type="RefSeq" id="WP_147647231.1">
    <property type="nucleotide sequence ID" value="NZ_CP042806.1"/>
</dbReference>
<dbReference type="KEGG" id="talb:FTW19_08580"/>
<organism evidence="1 2">
    <name type="scientific">Terriglobus albidus</name>
    <dbReference type="NCBI Taxonomy" id="1592106"/>
    <lineage>
        <taxon>Bacteria</taxon>
        <taxon>Pseudomonadati</taxon>
        <taxon>Acidobacteriota</taxon>
        <taxon>Terriglobia</taxon>
        <taxon>Terriglobales</taxon>
        <taxon>Acidobacteriaceae</taxon>
        <taxon>Terriglobus</taxon>
    </lineage>
</organism>
<dbReference type="OrthoDB" id="1551155at2"/>
<evidence type="ECO:0000313" key="2">
    <source>
        <dbReference type="Proteomes" id="UP000321820"/>
    </source>
</evidence>
<dbReference type="Proteomes" id="UP000321820">
    <property type="component" value="Chromosome"/>
</dbReference>
<proteinExistence type="predicted"/>
<dbReference type="AlphaFoldDB" id="A0A5B9EC54"/>
<gene>
    <name evidence="1" type="ORF">FTW19_08580</name>
</gene>
<name>A0A5B9EC54_9BACT</name>
<sequence length="87" mass="9825">MSDQAQPIEVERVQTGVRIEKRLLKVLKGLAELKDMSLGDLLEGIVLHSFAGKAPFSQATLGQIEQLRELYGLTLRARDSHQLKERR</sequence>
<keyword evidence="2" id="KW-1185">Reference proteome</keyword>
<evidence type="ECO:0000313" key="1">
    <source>
        <dbReference type="EMBL" id="QEE28041.1"/>
    </source>
</evidence>
<reference evidence="1 2" key="1">
    <citation type="submission" date="2019-08" db="EMBL/GenBank/DDBJ databases">
        <title>Complete genome sequence of Terriglobus albidus strain ORNL.</title>
        <authorList>
            <person name="Podar M."/>
        </authorList>
    </citation>
    <scope>NUCLEOTIDE SEQUENCE [LARGE SCALE GENOMIC DNA]</scope>
    <source>
        <strain evidence="1 2">ORNL</strain>
    </source>
</reference>